<geneLocation type="plasmid" evidence="5 8">
    <name>p59493-13.8</name>
</geneLocation>
<dbReference type="KEGG" id="kpnu:LI86_27890"/>
<dbReference type="SUPFAM" id="SSF69985">
    <property type="entry name" value="Colicin E3 receptor domain"/>
    <property type="match status" value="1"/>
</dbReference>
<dbReference type="Gene3D" id="1.10.287.620">
    <property type="entry name" value="Helix Hairpins"/>
    <property type="match status" value="1"/>
</dbReference>
<evidence type="ECO:0000256" key="1">
    <source>
        <dbReference type="SAM" id="MobiDB-lite"/>
    </source>
</evidence>
<dbReference type="InterPro" id="IPR036725">
    <property type="entry name" value="ColE3_ribonuclease_sf"/>
</dbReference>
<keyword evidence="4" id="KW-0614">Plasmid</keyword>
<dbReference type="GO" id="GO:0003723">
    <property type="term" value="F:RNA binding"/>
    <property type="evidence" value="ECO:0007669"/>
    <property type="project" value="InterPro"/>
</dbReference>
<sequence length="273" mass="31087">MSFRSTERQTPTPAQVKQRLEEEKRRQQAWDAAHPEEGLKREYDKAKAELDAEDKNIATLNSRIASTEKAIPGARAAVQEADKKVKEAEANKDDFVTYNPPHEYGSGWQDQVRYLDKDIQNQNEKLKAAQTSLNEMNESLSRDKAALSGAMESRKQKEKKAKDAENKLNEEKKKPRKGTKDYGHDYFPDPKTEDIKGLGELKEGKPKTPKQGGGGKRARWYGDKKRKIYEWDSQHGELEGYRASDGEHLGAFDPKTGKQVKGPDPKRNIKKYL</sequence>
<reference evidence="6 7" key="2">
    <citation type="submission" date="2018-08" db="EMBL/GenBank/DDBJ databases">
        <authorList>
            <consortium name="Pathogen Informatics"/>
        </authorList>
    </citation>
    <scope>NUCLEOTIDE SEQUENCE [LARGE SCALE GENOMIC DNA]</scope>
    <source>
        <strain evidence="6 7">EuSCAPE_GR003</strain>
    </source>
</reference>
<feature type="region of interest" description="Disordered" evidence="1">
    <location>
        <begin position="1"/>
        <end position="38"/>
    </location>
</feature>
<proteinExistence type="predicted"/>
<dbReference type="Proteomes" id="UP000595568">
    <property type="component" value="Plasmid p59493-13.8"/>
</dbReference>
<dbReference type="GO" id="GO:0043022">
    <property type="term" value="F:ribosome binding"/>
    <property type="evidence" value="ECO:0007669"/>
    <property type="project" value="InterPro"/>
</dbReference>
<evidence type="ECO:0000313" key="5">
    <source>
        <dbReference type="EMBL" id="QQZ74321.1"/>
    </source>
</evidence>
<dbReference type="PATRIC" id="fig|573.1370.peg.19"/>
<dbReference type="EMBL" id="CP068605">
    <property type="protein sequence ID" value="QQZ74321.1"/>
    <property type="molecule type" value="Genomic_DNA"/>
</dbReference>
<evidence type="ECO:0000313" key="7">
    <source>
        <dbReference type="Proteomes" id="UP000258905"/>
    </source>
</evidence>
<feature type="domain" description="Colicin receptor" evidence="3">
    <location>
        <begin position="34"/>
        <end position="169"/>
    </location>
</feature>
<feature type="region of interest" description="Disordered" evidence="1">
    <location>
        <begin position="242"/>
        <end position="273"/>
    </location>
</feature>
<dbReference type="Pfam" id="PF11570">
    <property type="entry name" value="E2R135"/>
    <property type="match status" value="1"/>
</dbReference>
<dbReference type="EMBL" id="FJ223606">
    <property type="protein sequence ID" value="ACI63078.1"/>
    <property type="molecule type" value="Genomic_DNA"/>
</dbReference>
<accession>B6UYV4</accession>
<geneLocation type="plasmid" evidence="4">
    <name>15S</name>
</geneLocation>
<dbReference type="Proteomes" id="UP000258905">
    <property type="component" value="Unassembled WGS sequence"/>
</dbReference>
<feature type="compositionally biased region" description="Polar residues" evidence="1">
    <location>
        <begin position="129"/>
        <end position="139"/>
    </location>
</feature>
<feature type="compositionally biased region" description="Basic and acidic residues" evidence="1">
    <location>
        <begin position="18"/>
        <end position="38"/>
    </location>
</feature>
<keyword evidence="6" id="KW-0378">Hydrolase</keyword>
<reference evidence="5 8" key="3">
    <citation type="submission" date="2021-01" db="EMBL/GenBank/DDBJ databases">
        <title>Genome sequencing of apramycin resistant K. pneumoniae.</title>
        <authorList>
            <person name="Chen L."/>
            <person name="Kreiswirth B."/>
        </authorList>
    </citation>
    <scope>NUCLEOTIDE SEQUENCE [LARGE SCALE GENOMIC DNA]</scope>
    <source>
        <strain evidence="5 8">59493</strain>
        <plasmid evidence="5 8">p59493-13.8</plasmid>
    </source>
</reference>
<evidence type="ECO:0000313" key="8">
    <source>
        <dbReference type="Proteomes" id="UP000595568"/>
    </source>
</evidence>
<dbReference type="InterPro" id="IPR024566">
    <property type="entry name" value="Colicin_R_dom"/>
</dbReference>
<dbReference type="GO" id="GO:0016788">
    <property type="term" value="F:hydrolase activity, acting on ester bonds"/>
    <property type="evidence" value="ECO:0007669"/>
    <property type="project" value="InterPro"/>
</dbReference>
<protein>
    <submittedName>
        <fullName evidence="6">Ccl</fullName>
        <ecNumber evidence="6">3.1.-.-</ecNumber>
    </submittedName>
    <submittedName>
        <fullName evidence="4">Cloacin</fullName>
    </submittedName>
    <submittedName>
        <fullName evidence="5">Cytotoxic family protein</fullName>
    </submittedName>
</protein>
<dbReference type="AlphaFoldDB" id="B6UYV4"/>
<feature type="region of interest" description="Disordered" evidence="1">
    <location>
        <begin position="123"/>
        <end position="225"/>
    </location>
</feature>
<dbReference type="InterPro" id="IPR009105">
    <property type="entry name" value="Colicin_E3_ribonuclease"/>
</dbReference>
<gene>
    <name evidence="6" type="primary">ceaC</name>
    <name evidence="5" type="ORF">JMZ77_26585</name>
    <name evidence="6" type="ORF">SAMEA3649591_05268</name>
</gene>
<reference evidence="4" key="1">
    <citation type="journal article" date="2009" name="Antimicrob. Agents Chemother.">
        <title>Genetic organization of transposase regions surrounding blaKPC carbapenemase genes on plasmids from Klebsiella strains isolated in a New York City hospital.</title>
        <authorList>
            <person name="Gootz T.D."/>
            <person name="Lescoe M.K."/>
            <person name="Dib-Hajj F."/>
            <person name="Dougherty B.A."/>
            <person name="He W."/>
            <person name="Della-Latta P."/>
            <person name="Huard R.C."/>
        </authorList>
    </citation>
    <scope>NUCLEOTIDE SEQUENCE</scope>
    <source>
        <strain evidence="4">15</strain>
        <plasmid evidence="4">15S</plasmid>
    </source>
</reference>
<evidence type="ECO:0000259" key="3">
    <source>
        <dbReference type="Pfam" id="PF11570"/>
    </source>
</evidence>
<dbReference type="EC" id="3.1.-.-" evidence="6"/>
<evidence type="ECO:0000259" key="2">
    <source>
        <dbReference type="Pfam" id="PF09000"/>
    </source>
</evidence>
<dbReference type="EMBL" id="UIUC01000041">
    <property type="protein sequence ID" value="SVN67208.1"/>
    <property type="molecule type" value="Genomic_DNA"/>
</dbReference>
<evidence type="ECO:0000313" key="6">
    <source>
        <dbReference type="EMBL" id="SVN67208.1"/>
    </source>
</evidence>
<dbReference type="SUPFAM" id="SSF63840">
    <property type="entry name" value="Ribonuclease domain of colicin E3"/>
    <property type="match status" value="1"/>
</dbReference>
<dbReference type="Gene3D" id="3.10.380.10">
    <property type="entry name" value="Colicin E3-like ribonuclease domain"/>
    <property type="match status" value="1"/>
</dbReference>
<evidence type="ECO:0000313" key="4">
    <source>
        <dbReference type="EMBL" id="ACI63078.1"/>
    </source>
</evidence>
<feature type="compositionally biased region" description="Basic and acidic residues" evidence="1">
    <location>
        <begin position="152"/>
        <end position="206"/>
    </location>
</feature>
<organism evidence="4">
    <name type="scientific">Klebsiella pneumoniae</name>
    <dbReference type="NCBI Taxonomy" id="573"/>
    <lineage>
        <taxon>Bacteria</taxon>
        <taxon>Pseudomonadati</taxon>
        <taxon>Pseudomonadota</taxon>
        <taxon>Gammaproteobacteria</taxon>
        <taxon>Enterobacterales</taxon>
        <taxon>Enterobacteriaceae</taxon>
        <taxon>Klebsiella/Raoultella group</taxon>
        <taxon>Klebsiella</taxon>
        <taxon>Klebsiella pneumoniae complex</taxon>
    </lineage>
</organism>
<name>B6UYV4_KLEPN</name>
<dbReference type="Gene3D" id="1.20.5.740">
    <property type="entry name" value="Single helix bin"/>
    <property type="match status" value="1"/>
</dbReference>
<feature type="domain" description="Colicin E3-like ribonuclease" evidence="2">
    <location>
        <begin position="188"/>
        <end position="270"/>
    </location>
</feature>
<dbReference type="Pfam" id="PF09000">
    <property type="entry name" value="Cytotoxic"/>
    <property type="match status" value="1"/>
</dbReference>